<keyword evidence="1" id="KW-0812">Transmembrane</keyword>
<dbReference type="EMBL" id="JAHRIQ010006566">
    <property type="protein sequence ID" value="MEQ2223278.1"/>
    <property type="molecule type" value="Genomic_DNA"/>
</dbReference>
<accession>A0ABV0SRP5</accession>
<proteinExistence type="predicted"/>
<feature type="non-terminal residue" evidence="2">
    <location>
        <position position="1"/>
    </location>
</feature>
<organism evidence="2 3">
    <name type="scientific">Ilyodon furcidens</name>
    <name type="common">goldbreast splitfin</name>
    <dbReference type="NCBI Taxonomy" id="33524"/>
    <lineage>
        <taxon>Eukaryota</taxon>
        <taxon>Metazoa</taxon>
        <taxon>Chordata</taxon>
        <taxon>Craniata</taxon>
        <taxon>Vertebrata</taxon>
        <taxon>Euteleostomi</taxon>
        <taxon>Actinopterygii</taxon>
        <taxon>Neopterygii</taxon>
        <taxon>Teleostei</taxon>
        <taxon>Neoteleostei</taxon>
        <taxon>Acanthomorphata</taxon>
        <taxon>Ovalentaria</taxon>
        <taxon>Atherinomorphae</taxon>
        <taxon>Cyprinodontiformes</taxon>
        <taxon>Goodeidae</taxon>
        <taxon>Ilyodon</taxon>
    </lineage>
</organism>
<dbReference type="Proteomes" id="UP001482620">
    <property type="component" value="Unassembled WGS sequence"/>
</dbReference>
<keyword evidence="3" id="KW-1185">Reference proteome</keyword>
<gene>
    <name evidence="2" type="ORF">ILYODFUR_035115</name>
</gene>
<protein>
    <submittedName>
        <fullName evidence="2">Uncharacterized protein</fullName>
    </submittedName>
</protein>
<sequence length="51" mass="5778">LSVYVTLKILGIILLCSAVCIFECWFRFSYMQGKVTKKSDDVNKVMEAQAS</sequence>
<evidence type="ECO:0000256" key="1">
    <source>
        <dbReference type="SAM" id="Phobius"/>
    </source>
</evidence>
<comment type="caution">
    <text evidence="2">The sequence shown here is derived from an EMBL/GenBank/DDBJ whole genome shotgun (WGS) entry which is preliminary data.</text>
</comment>
<keyword evidence="1" id="KW-1133">Transmembrane helix</keyword>
<evidence type="ECO:0000313" key="2">
    <source>
        <dbReference type="EMBL" id="MEQ2223278.1"/>
    </source>
</evidence>
<feature type="transmembrane region" description="Helical" evidence="1">
    <location>
        <begin position="6"/>
        <end position="28"/>
    </location>
</feature>
<keyword evidence="1" id="KW-0472">Membrane</keyword>
<reference evidence="2 3" key="1">
    <citation type="submission" date="2021-06" db="EMBL/GenBank/DDBJ databases">
        <authorList>
            <person name="Palmer J.M."/>
        </authorList>
    </citation>
    <scope>NUCLEOTIDE SEQUENCE [LARGE SCALE GENOMIC DNA]</scope>
    <source>
        <strain evidence="3">if_2019</strain>
        <tissue evidence="2">Muscle</tissue>
    </source>
</reference>
<name>A0ABV0SRP5_9TELE</name>
<evidence type="ECO:0000313" key="3">
    <source>
        <dbReference type="Proteomes" id="UP001482620"/>
    </source>
</evidence>